<gene>
    <name evidence="2" type="ORF">B0T16DRAFT_462376</name>
</gene>
<accession>A0AA39XQZ7</accession>
<dbReference type="Proteomes" id="UP001174936">
    <property type="component" value="Unassembled WGS sequence"/>
</dbReference>
<reference evidence="2" key="1">
    <citation type="submission" date="2023-06" db="EMBL/GenBank/DDBJ databases">
        <title>Genome-scale phylogeny and comparative genomics of the fungal order Sordariales.</title>
        <authorList>
            <consortium name="Lawrence Berkeley National Laboratory"/>
            <person name="Hensen N."/>
            <person name="Bonometti L."/>
            <person name="Westerberg I."/>
            <person name="Brannstrom I.O."/>
            <person name="Guillou S."/>
            <person name="Cros-Aarteil S."/>
            <person name="Calhoun S."/>
            <person name="Haridas S."/>
            <person name="Kuo A."/>
            <person name="Mondo S."/>
            <person name="Pangilinan J."/>
            <person name="Riley R."/>
            <person name="Labutti K."/>
            <person name="Andreopoulos B."/>
            <person name="Lipzen A."/>
            <person name="Chen C."/>
            <person name="Yanf M."/>
            <person name="Daum C."/>
            <person name="Ng V."/>
            <person name="Clum A."/>
            <person name="Steindorff A."/>
            <person name="Ohm R."/>
            <person name="Martin F."/>
            <person name="Silar P."/>
            <person name="Natvig D."/>
            <person name="Lalanne C."/>
            <person name="Gautier V."/>
            <person name="Ament-Velasquez S.L."/>
            <person name="Kruys A."/>
            <person name="Hutchinson M.I."/>
            <person name="Powell A.J."/>
            <person name="Barry K."/>
            <person name="Miller A.N."/>
            <person name="Grigoriev I.V."/>
            <person name="Debuchy R."/>
            <person name="Gladieux P."/>
            <person name="Thoren M.H."/>
            <person name="Johannesson H."/>
        </authorList>
    </citation>
    <scope>NUCLEOTIDE SEQUENCE</scope>
    <source>
        <strain evidence="2">SMH2532-1</strain>
    </source>
</reference>
<evidence type="ECO:0000256" key="1">
    <source>
        <dbReference type="SAM" id="SignalP"/>
    </source>
</evidence>
<keyword evidence="1" id="KW-0732">Signal</keyword>
<protein>
    <submittedName>
        <fullName evidence="2">Uncharacterized protein</fullName>
    </submittedName>
</protein>
<keyword evidence="3" id="KW-1185">Reference proteome</keyword>
<dbReference type="EMBL" id="JAULSV010000007">
    <property type="protein sequence ID" value="KAK0638612.1"/>
    <property type="molecule type" value="Genomic_DNA"/>
</dbReference>
<feature type="signal peptide" evidence="1">
    <location>
        <begin position="1"/>
        <end position="17"/>
    </location>
</feature>
<organism evidence="2 3">
    <name type="scientific">Cercophora newfieldiana</name>
    <dbReference type="NCBI Taxonomy" id="92897"/>
    <lineage>
        <taxon>Eukaryota</taxon>
        <taxon>Fungi</taxon>
        <taxon>Dikarya</taxon>
        <taxon>Ascomycota</taxon>
        <taxon>Pezizomycotina</taxon>
        <taxon>Sordariomycetes</taxon>
        <taxon>Sordariomycetidae</taxon>
        <taxon>Sordariales</taxon>
        <taxon>Lasiosphaeriaceae</taxon>
        <taxon>Cercophora</taxon>
    </lineage>
</organism>
<evidence type="ECO:0000313" key="3">
    <source>
        <dbReference type="Proteomes" id="UP001174936"/>
    </source>
</evidence>
<proteinExistence type="predicted"/>
<sequence>MKLSLVWLAALSAVALAAPAEPATLAPASEAVLDRLMKRDCGGSCKCTGATGSQCFDSCDCQTACCDDKSRLCRLVVPFWQTQKPLIAPEFTYLNIHFNVQSLILSINLDSSGITS</sequence>
<evidence type="ECO:0000313" key="2">
    <source>
        <dbReference type="EMBL" id="KAK0638612.1"/>
    </source>
</evidence>
<comment type="caution">
    <text evidence="2">The sequence shown here is derived from an EMBL/GenBank/DDBJ whole genome shotgun (WGS) entry which is preliminary data.</text>
</comment>
<dbReference type="AlphaFoldDB" id="A0AA39XQZ7"/>
<feature type="chain" id="PRO_5041334845" evidence="1">
    <location>
        <begin position="18"/>
        <end position="116"/>
    </location>
</feature>
<name>A0AA39XQZ7_9PEZI</name>